<dbReference type="GO" id="GO:0005524">
    <property type="term" value="F:ATP binding"/>
    <property type="evidence" value="ECO:0007669"/>
    <property type="project" value="UniProtKB-KW"/>
</dbReference>
<feature type="domain" description="CbbQ/NirQ/NorQ C-terminal" evidence="5">
    <location>
        <begin position="227"/>
        <end position="319"/>
    </location>
</feature>
<proteinExistence type="inferred from homology"/>
<organism evidence="6 7">
    <name type="scientific">Azospirillum argentinense</name>
    <dbReference type="NCBI Taxonomy" id="2970906"/>
    <lineage>
        <taxon>Bacteria</taxon>
        <taxon>Pseudomonadati</taxon>
        <taxon>Pseudomonadota</taxon>
        <taxon>Alphaproteobacteria</taxon>
        <taxon>Rhodospirillales</taxon>
        <taxon>Azospirillaceae</taxon>
        <taxon>Azospirillum</taxon>
    </lineage>
</organism>
<evidence type="ECO:0000313" key="7">
    <source>
        <dbReference type="Proteomes" id="UP000325333"/>
    </source>
</evidence>
<dbReference type="InterPro" id="IPR027417">
    <property type="entry name" value="P-loop_NTPase"/>
</dbReference>
<name>A0A5B0KNN2_9PROT</name>
<dbReference type="Proteomes" id="UP000325333">
    <property type="component" value="Unassembled WGS sequence"/>
</dbReference>
<dbReference type="EMBL" id="VEWN01000013">
    <property type="protein sequence ID" value="KAA1053889.1"/>
    <property type="molecule type" value="Genomic_DNA"/>
</dbReference>
<evidence type="ECO:0000313" key="6">
    <source>
        <dbReference type="EMBL" id="KAA1053889.1"/>
    </source>
</evidence>
<evidence type="ECO:0000259" key="4">
    <source>
        <dbReference type="Pfam" id="PF07728"/>
    </source>
</evidence>
<comment type="caution">
    <text evidence="6">The sequence shown here is derived from an EMBL/GenBank/DDBJ whole genome shotgun (WGS) entry which is preliminary data.</text>
</comment>
<dbReference type="PANTHER" id="PTHR48103">
    <property type="entry name" value="MIDASIN-RELATED"/>
    <property type="match status" value="1"/>
</dbReference>
<dbReference type="GO" id="GO:0000027">
    <property type="term" value="P:ribosomal large subunit assembly"/>
    <property type="evidence" value="ECO:0007669"/>
    <property type="project" value="TreeGrafter"/>
</dbReference>
<comment type="similarity">
    <text evidence="1">Belongs to the CbbQ/NirQ/NorQ/GpvN family.</text>
</comment>
<keyword evidence="2" id="KW-0547">Nucleotide-binding</keyword>
<keyword evidence="3" id="KW-0067">ATP-binding</keyword>
<sequence length="328" mass="36411">MVRPDFPKKGCIMFKNFSVRNTFDQPKAPEQFTVEGFADDTNPLIPKRDDLYVFDRIKLRDILAFTSDPMGDAMWIGGPYGAGKTSIVTQTLARLNWPTMCFSWHKRREFADLVGHQAIVGGQTKFVHGPLPVCMTHGYALVINEADRGDAGELVGLNDILEGSPLVIPETNEVIHAHPKFRLFVTANSMGSGDATGLYATSIQVLDPAFLDRFRFISVGYLEPDIEESILERVAPRVPQGIRENMIKVANEIRRLFLGGDDGGSELSLTMSTRSLVRWARLTVAFKGAPNAVGFALERAFSNRAEPEQQQAIHRIAADVFGDLWEAN</sequence>
<evidence type="ECO:0000256" key="3">
    <source>
        <dbReference type="ARBA" id="ARBA00022840"/>
    </source>
</evidence>
<dbReference type="Gene3D" id="3.40.50.300">
    <property type="entry name" value="P-loop containing nucleotide triphosphate hydrolases"/>
    <property type="match status" value="1"/>
</dbReference>
<dbReference type="Pfam" id="PF08406">
    <property type="entry name" value="CbbQ_C"/>
    <property type="match status" value="1"/>
</dbReference>
<evidence type="ECO:0000256" key="2">
    <source>
        <dbReference type="ARBA" id="ARBA00022741"/>
    </source>
</evidence>
<accession>A0A5B0KNN2</accession>
<dbReference type="GO" id="GO:0030687">
    <property type="term" value="C:preribosome, large subunit precursor"/>
    <property type="evidence" value="ECO:0007669"/>
    <property type="project" value="TreeGrafter"/>
</dbReference>
<dbReference type="SUPFAM" id="SSF52540">
    <property type="entry name" value="P-loop containing nucleoside triphosphate hydrolases"/>
    <property type="match status" value="1"/>
</dbReference>
<protein>
    <submittedName>
        <fullName evidence="6">Uncharacterized protein</fullName>
    </submittedName>
</protein>
<evidence type="ECO:0000259" key="5">
    <source>
        <dbReference type="Pfam" id="PF08406"/>
    </source>
</evidence>
<dbReference type="GO" id="GO:0016887">
    <property type="term" value="F:ATP hydrolysis activity"/>
    <property type="evidence" value="ECO:0007669"/>
    <property type="project" value="InterPro"/>
</dbReference>
<evidence type="ECO:0000256" key="1">
    <source>
        <dbReference type="ARBA" id="ARBA00009417"/>
    </source>
</evidence>
<dbReference type="Pfam" id="PF07728">
    <property type="entry name" value="AAA_5"/>
    <property type="match status" value="1"/>
</dbReference>
<gene>
    <name evidence="6" type="ORF">FH063_002471</name>
</gene>
<dbReference type="AlphaFoldDB" id="A0A5B0KNN2"/>
<dbReference type="PANTHER" id="PTHR48103:SF2">
    <property type="entry name" value="MIDASIN"/>
    <property type="match status" value="1"/>
</dbReference>
<feature type="domain" description="ATPase dynein-related AAA" evidence="4">
    <location>
        <begin position="78"/>
        <end position="214"/>
    </location>
</feature>
<dbReference type="InterPro" id="IPR011704">
    <property type="entry name" value="ATPase_dyneun-rel_AAA"/>
</dbReference>
<dbReference type="InterPro" id="IPR013615">
    <property type="entry name" value="CbbQ_C"/>
</dbReference>
<reference evidence="6 7" key="1">
    <citation type="submission" date="2019-07" db="EMBL/GenBank/DDBJ databases">
        <title>Genome sequencing of the stress-tolerant strain Azospirillum brasilense Az19.</title>
        <authorList>
            <person name="Maroniche G.A."/>
            <person name="Garcia J.E."/>
            <person name="Pagnussat L."/>
            <person name="Amenta M."/>
            <person name="Creus C.M."/>
        </authorList>
    </citation>
    <scope>NUCLEOTIDE SEQUENCE [LARGE SCALE GENOMIC DNA]</scope>
    <source>
        <strain evidence="6 7">Az19</strain>
    </source>
</reference>